<dbReference type="InterPro" id="IPR006439">
    <property type="entry name" value="HAD-SF_hydro_IA"/>
</dbReference>
<dbReference type="GO" id="GO:0008252">
    <property type="term" value="F:nucleotidase activity"/>
    <property type="evidence" value="ECO:0007669"/>
    <property type="project" value="TreeGrafter"/>
</dbReference>
<proteinExistence type="predicted"/>
<evidence type="ECO:0000313" key="1">
    <source>
        <dbReference type="EMBL" id="QDS70850.1"/>
    </source>
</evidence>
<dbReference type="Gene3D" id="1.10.150.450">
    <property type="match status" value="1"/>
</dbReference>
<dbReference type="Gene3D" id="3.40.50.1000">
    <property type="entry name" value="HAD superfamily/HAD-like"/>
    <property type="match status" value="1"/>
</dbReference>
<dbReference type="OrthoDB" id="1065058at2759"/>
<dbReference type="SFLD" id="SFLDG01132">
    <property type="entry name" value="C1.5.3:_5'-Nucleotidase_Like"/>
    <property type="match status" value="1"/>
</dbReference>
<evidence type="ECO:0008006" key="3">
    <source>
        <dbReference type="Google" id="ProtNLM"/>
    </source>
</evidence>
<evidence type="ECO:0000313" key="2">
    <source>
        <dbReference type="Proteomes" id="UP000316270"/>
    </source>
</evidence>
<reference evidence="1 2" key="1">
    <citation type="submission" date="2019-07" db="EMBL/GenBank/DDBJ databases">
        <title>Finished genome of Venturia effusa.</title>
        <authorList>
            <person name="Young C.A."/>
            <person name="Cox M.P."/>
            <person name="Ganley A.R.D."/>
            <person name="David W.J."/>
        </authorList>
    </citation>
    <scope>NUCLEOTIDE SEQUENCE [LARGE SCALE GENOMIC DNA]</scope>
    <source>
        <strain evidence="2">albino</strain>
    </source>
</reference>
<dbReference type="SUPFAM" id="SSF56784">
    <property type="entry name" value="HAD-like"/>
    <property type="match status" value="1"/>
</dbReference>
<keyword evidence="2" id="KW-1185">Reference proteome</keyword>
<dbReference type="SFLD" id="SFLDS00003">
    <property type="entry name" value="Haloacid_Dehalogenase"/>
    <property type="match status" value="1"/>
</dbReference>
<dbReference type="SFLD" id="SFLDG01129">
    <property type="entry name" value="C1.5:_HAD__Beta-PGM__Phosphata"/>
    <property type="match status" value="1"/>
</dbReference>
<accession>A0A517L5C8</accession>
<dbReference type="PANTHER" id="PTHR47438:SF1">
    <property type="entry name" value="PHOSPHATE METABOLISM PROTEIN 8-RELATED"/>
    <property type="match status" value="1"/>
</dbReference>
<dbReference type="EMBL" id="CP042189">
    <property type="protein sequence ID" value="QDS70850.1"/>
    <property type="molecule type" value="Genomic_DNA"/>
</dbReference>
<gene>
    <name evidence="1" type="ORF">FKW77_005442</name>
</gene>
<dbReference type="STRING" id="50376.A0A517L5C8"/>
<dbReference type="GO" id="GO:0009166">
    <property type="term" value="P:nucleotide catabolic process"/>
    <property type="evidence" value="ECO:0007669"/>
    <property type="project" value="TreeGrafter"/>
</dbReference>
<dbReference type="NCBIfam" id="TIGR01509">
    <property type="entry name" value="HAD-SF-IA-v3"/>
    <property type="match status" value="1"/>
</dbReference>
<protein>
    <recommendedName>
        <fullName evidence="3">Pyrimidine 5'-nucleotidase</fullName>
    </recommendedName>
</protein>
<sequence length="235" mass="27011">MADSTDNRPVFFFDIDNCLYPRSTRILNIMSDLIDNYFQTHLSLPASEATALHMKYYQSYGLAIEGLVRHHQVDALDFNSKVDDAIPLESILSPNPQLQAFLASFDPRKVKLWLLTNAHVTHGKRVVRLLGVDRFFEGITYCDYAEAGTKGRLLAKPERGMWEKAMREAGVQKVEDCYFVDDSYINAKGATQMGWNAIHFVERELDLPDPPASPYRIRDLEEIRNVFPQFFKEEV</sequence>
<organism evidence="1 2">
    <name type="scientific">Venturia effusa</name>
    <dbReference type="NCBI Taxonomy" id="50376"/>
    <lineage>
        <taxon>Eukaryota</taxon>
        <taxon>Fungi</taxon>
        <taxon>Dikarya</taxon>
        <taxon>Ascomycota</taxon>
        <taxon>Pezizomycotina</taxon>
        <taxon>Dothideomycetes</taxon>
        <taxon>Pleosporomycetidae</taxon>
        <taxon>Venturiales</taxon>
        <taxon>Venturiaceae</taxon>
        <taxon>Venturia</taxon>
    </lineage>
</organism>
<dbReference type="InterPro" id="IPR023214">
    <property type="entry name" value="HAD_sf"/>
</dbReference>
<dbReference type="InterPro" id="IPR010237">
    <property type="entry name" value="Pyr-5-nucltdase"/>
</dbReference>
<dbReference type="GO" id="GO:0006206">
    <property type="term" value="P:pyrimidine nucleobase metabolic process"/>
    <property type="evidence" value="ECO:0007669"/>
    <property type="project" value="TreeGrafter"/>
</dbReference>
<dbReference type="InterPro" id="IPR052791">
    <property type="entry name" value="SSM1_domain"/>
</dbReference>
<dbReference type="InterPro" id="IPR036412">
    <property type="entry name" value="HAD-like_sf"/>
</dbReference>
<dbReference type="AlphaFoldDB" id="A0A517L5C8"/>
<dbReference type="Proteomes" id="UP000316270">
    <property type="component" value="Chromosome 5"/>
</dbReference>
<dbReference type="PANTHER" id="PTHR47438">
    <property type="entry name" value="PHOSPHATE METABOLISM PROTEIN 8-RELATED"/>
    <property type="match status" value="1"/>
</dbReference>
<dbReference type="Pfam" id="PF00702">
    <property type="entry name" value="Hydrolase"/>
    <property type="match status" value="1"/>
</dbReference>
<dbReference type="NCBIfam" id="TIGR01993">
    <property type="entry name" value="Pyr-5-nucltdase"/>
    <property type="match status" value="1"/>
</dbReference>
<name>A0A517L5C8_9PEZI</name>